<proteinExistence type="predicted"/>
<dbReference type="RefSeq" id="WP_015900123.1">
    <property type="nucleotide sequence ID" value="NC_012121.1"/>
</dbReference>
<dbReference type="OrthoDB" id="9805123at2"/>
<dbReference type="SUPFAM" id="SSF53474">
    <property type="entry name" value="alpha/beta-Hydrolases"/>
    <property type="match status" value="1"/>
</dbReference>
<dbReference type="EMBL" id="AM295250">
    <property type="protein sequence ID" value="CAL27782.1"/>
    <property type="molecule type" value="Genomic_DNA"/>
</dbReference>
<sequence length="296" mass="33380">MAYEFKRSDVTFDSDGTPCSAWFYLPDISEKPPIIVMAPGLGGVKDMRLDDYAAKFAEAGFASLVFDYRNFGNSGGNRRQYINVKDQLEDWNYAIKFAKSIDSIDETQLLLFGTSFSGGHVMTLSSMRNDITATITQCPYTDTFATLKAISSKSESKLTLLALFEKLLSISSYHSIMVPLAGEPGSISLMAVPDYQQYLELVPERSTFENKAQAATIFEFLKYSPGRYAQEINNPIFYAVCSNDNLAPAKTTIRHAKRSQKPTIREFNCGHFEIYSDNYFEEATDEYVKFFKENTI</sequence>
<dbReference type="Gene3D" id="1.10.10.800">
    <property type="match status" value="1"/>
</dbReference>
<organism evidence="3 4">
    <name type="scientific">Staphylococcus carnosus (strain TM300)</name>
    <dbReference type="NCBI Taxonomy" id="396513"/>
    <lineage>
        <taxon>Bacteria</taxon>
        <taxon>Bacillati</taxon>
        <taxon>Bacillota</taxon>
        <taxon>Bacilli</taxon>
        <taxon>Bacillales</taxon>
        <taxon>Staphylococcaceae</taxon>
        <taxon>Staphylococcus</taxon>
    </lineage>
</organism>
<evidence type="ECO:0000259" key="2">
    <source>
        <dbReference type="Pfam" id="PF12146"/>
    </source>
</evidence>
<dbReference type="PANTHER" id="PTHR22946:SF9">
    <property type="entry name" value="POLYKETIDE TRANSFERASE AF380"/>
    <property type="match status" value="1"/>
</dbReference>
<protein>
    <submittedName>
        <fullName evidence="3">Alpha/beta hydrolase superfamily protein</fullName>
    </submittedName>
</protein>
<dbReference type="PANTHER" id="PTHR22946">
    <property type="entry name" value="DIENELACTONE HYDROLASE DOMAIN-CONTAINING PROTEIN-RELATED"/>
    <property type="match status" value="1"/>
</dbReference>
<dbReference type="eggNOG" id="COG1073">
    <property type="taxonomic scope" value="Bacteria"/>
</dbReference>
<evidence type="ECO:0000313" key="4">
    <source>
        <dbReference type="Proteomes" id="UP000000444"/>
    </source>
</evidence>
<dbReference type="KEGG" id="sca:SCA_0872"/>
<dbReference type="Pfam" id="PF12146">
    <property type="entry name" value="Hydrolase_4"/>
    <property type="match status" value="1"/>
</dbReference>
<dbReference type="GeneID" id="93793304"/>
<dbReference type="Proteomes" id="UP000000444">
    <property type="component" value="Chromosome"/>
</dbReference>
<feature type="domain" description="Serine aminopeptidase S33" evidence="2">
    <location>
        <begin position="35"/>
        <end position="259"/>
    </location>
</feature>
<dbReference type="InterPro" id="IPR050261">
    <property type="entry name" value="FrsA_esterase"/>
</dbReference>
<reference evidence="3 4" key="1">
    <citation type="journal article" date="2009" name="Appl. Environ. Microbiol.">
        <title>Genome analysis of the meat starter culture bacterium Staphylococcus carnosus TM300.</title>
        <authorList>
            <person name="Rosenstein R."/>
            <person name="Nerz C."/>
            <person name="Biswas L."/>
            <person name="Resch A."/>
            <person name="Raddatz G."/>
            <person name="Schuster S.C."/>
            <person name="Goetz F."/>
        </authorList>
    </citation>
    <scope>NUCLEOTIDE SEQUENCE [LARGE SCALE GENOMIC DNA]</scope>
    <source>
        <strain evidence="3 4">TM300</strain>
    </source>
</reference>
<dbReference type="Gene3D" id="3.40.50.1820">
    <property type="entry name" value="alpha/beta hydrolase"/>
    <property type="match status" value="1"/>
</dbReference>
<keyword evidence="1 3" id="KW-0378">Hydrolase</keyword>
<name>B9DPH9_STACT</name>
<accession>B9DPH9</accession>
<keyword evidence="4" id="KW-1185">Reference proteome</keyword>
<dbReference type="InterPro" id="IPR022742">
    <property type="entry name" value="Hydrolase_4"/>
</dbReference>
<evidence type="ECO:0000313" key="3">
    <source>
        <dbReference type="EMBL" id="CAL27782.1"/>
    </source>
</evidence>
<evidence type="ECO:0000256" key="1">
    <source>
        <dbReference type="ARBA" id="ARBA00022801"/>
    </source>
</evidence>
<dbReference type="InterPro" id="IPR029058">
    <property type="entry name" value="AB_hydrolase_fold"/>
</dbReference>
<dbReference type="GO" id="GO:0052689">
    <property type="term" value="F:carboxylic ester hydrolase activity"/>
    <property type="evidence" value="ECO:0007669"/>
    <property type="project" value="UniProtKB-ARBA"/>
</dbReference>
<dbReference type="HOGENOM" id="CLU_048587_1_0_9"/>
<dbReference type="AlphaFoldDB" id="B9DPH9"/>
<gene>
    <name evidence="3" type="ordered locus">Sca_0872</name>
</gene>
<dbReference type="BioCyc" id="SCAR396513:SCA_RS04405-MONOMER"/>